<dbReference type="EMBL" id="JBEDUW010000007">
    <property type="protein sequence ID" value="KAK9911732.1"/>
    <property type="molecule type" value="Genomic_DNA"/>
</dbReference>
<dbReference type="InterPro" id="IPR003441">
    <property type="entry name" value="NAC-dom"/>
</dbReference>
<protein>
    <recommendedName>
        <fullName evidence="7">NAC domain-containing protein</fullName>
    </recommendedName>
</protein>
<keyword evidence="4" id="KW-0804">Transcription</keyword>
<keyword evidence="9" id="KW-1185">Reference proteome</keyword>
<comment type="caution">
    <text evidence="8">The sequence shown here is derived from an EMBL/GenBank/DDBJ whole genome shotgun (WGS) entry which is preliminary data.</text>
</comment>
<evidence type="ECO:0000313" key="8">
    <source>
        <dbReference type="EMBL" id="KAK9911732.1"/>
    </source>
</evidence>
<dbReference type="PANTHER" id="PTHR31744">
    <property type="entry name" value="PROTEIN CUP-SHAPED COTYLEDON 2-RELATED"/>
    <property type="match status" value="1"/>
</dbReference>
<dbReference type="PROSITE" id="PS51005">
    <property type="entry name" value="NAC"/>
    <property type="match status" value="1"/>
</dbReference>
<evidence type="ECO:0000256" key="5">
    <source>
        <dbReference type="ARBA" id="ARBA00023242"/>
    </source>
</evidence>
<evidence type="ECO:0000256" key="1">
    <source>
        <dbReference type="ARBA" id="ARBA00004123"/>
    </source>
</evidence>
<sequence length="595" mass="66276">MGRQSAQSLAPGFRFHPTDEELVWYYLKRKVAGKSFRFDAISVVDIYKIEPWDLPGKSKLKTRDMEWYFFSLLDRKYGNSSRTNRATEKGYWKTTGKDRPVSHNSREVGMKKTLVFHSGRAPKGARTNWVMHEYRLDNQELEKAGIIEKDAYVLCRIFQKSGTGPKNGEQYGAPFLEEEWDEEDEVYGPGEEATAHEVAVSGGPYAEANEFSDGGYVEALDLDQNLDTGFPESAPCPLNFYHGETSNYVEQSGDFVEDAAMTAVGAGETLEYCEDQKYFDLPEHYEMDAKPVKVEYLTSEYHDNQKFFDLPEYYETDAKAVKDECYVEPSNNVIPTDVSYSLNDPYLNATENPPFGDGQFLETNDLSIPANPVESNSAGFDMLDEYLTYFDADDDISQYIDFDSCGMMGNENTVPGQALVEQKSVTGVVEPLSTGSQHLVGAHDINDASSSKQKSDVKFGSDGKYPFITKASQMLGSIPAPPAFASEFPPKDAILRLNSEAASSSSVHAGMIRIRDITSSDNRVEWSIGKDGVVNLVFSVQLPQSDVTSANLVPMGGSVSGKTGSVVMRGWFLFMFFWVLFLSISFKIGSYICAK</sequence>
<dbReference type="InterPro" id="IPR036093">
    <property type="entry name" value="NAC_dom_sf"/>
</dbReference>
<feature type="domain" description="NAC" evidence="7">
    <location>
        <begin position="9"/>
        <end position="160"/>
    </location>
</feature>
<dbReference type="Pfam" id="PF02365">
    <property type="entry name" value="NAM"/>
    <property type="match status" value="1"/>
</dbReference>
<accession>A0AAW1VUK5</accession>
<evidence type="ECO:0000256" key="4">
    <source>
        <dbReference type="ARBA" id="ARBA00023163"/>
    </source>
</evidence>
<keyword evidence="6" id="KW-0812">Transmembrane</keyword>
<evidence type="ECO:0000256" key="3">
    <source>
        <dbReference type="ARBA" id="ARBA00023125"/>
    </source>
</evidence>
<dbReference type="GO" id="GO:0003677">
    <property type="term" value="F:DNA binding"/>
    <property type="evidence" value="ECO:0007669"/>
    <property type="project" value="UniProtKB-KW"/>
</dbReference>
<proteinExistence type="predicted"/>
<dbReference type="AlphaFoldDB" id="A0AAW1VUK5"/>
<evidence type="ECO:0000256" key="6">
    <source>
        <dbReference type="SAM" id="Phobius"/>
    </source>
</evidence>
<keyword evidence="5" id="KW-0539">Nucleus</keyword>
<organism evidence="8 9">
    <name type="scientific">Rubus argutus</name>
    <name type="common">Southern blackberry</name>
    <dbReference type="NCBI Taxonomy" id="59490"/>
    <lineage>
        <taxon>Eukaryota</taxon>
        <taxon>Viridiplantae</taxon>
        <taxon>Streptophyta</taxon>
        <taxon>Embryophyta</taxon>
        <taxon>Tracheophyta</taxon>
        <taxon>Spermatophyta</taxon>
        <taxon>Magnoliopsida</taxon>
        <taxon>eudicotyledons</taxon>
        <taxon>Gunneridae</taxon>
        <taxon>Pentapetalae</taxon>
        <taxon>rosids</taxon>
        <taxon>fabids</taxon>
        <taxon>Rosales</taxon>
        <taxon>Rosaceae</taxon>
        <taxon>Rosoideae</taxon>
        <taxon>Rosoideae incertae sedis</taxon>
        <taxon>Rubus</taxon>
    </lineage>
</organism>
<gene>
    <name evidence="8" type="ORF">M0R45_035625</name>
</gene>
<evidence type="ECO:0000313" key="9">
    <source>
        <dbReference type="Proteomes" id="UP001457282"/>
    </source>
</evidence>
<evidence type="ECO:0000259" key="7">
    <source>
        <dbReference type="PROSITE" id="PS51005"/>
    </source>
</evidence>
<dbReference type="GO" id="GO:0006355">
    <property type="term" value="P:regulation of DNA-templated transcription"/>
    <property type="evidence" value="ECO:0007669"/>
    <property type="project" value="InterPro"/>
</dbReference>
<keyword evidence="2" id="KW-0805">Transcription regulation</keyword>
<keyword evidence="6" id="KW-0472">Membrane</keyword>
<dbReference type="SUPFAM" id="SSF101941">
    <property type="entry name" value="NAC domain"/>
    <property type="match status" value="1"/>
</dbReference>
<reference evidence="8 9" key="1">
    <citation type="journal article" date="2023" name="G3 (Bethesda)">
        <title>A chromosome-length genome assembly and annotation of blackberry (Rubus argutus, cv. 'Hillquist').</title>
        <authorList>
            <person name="Bruna T."/>
            <person name="Aryal R."/>
            <person name="Dudchenko O."/>
            <person name="Sargent D.J."/>
            <person name="Mead D."/>
            <person name="Buti M."/>
            <person name="Cavallini A."/>
            <person name="Hytonen T."/>
            <person name="Andres J."/>
            <person name="Pham M."/>
            <person name="Weisz D."/>
            <person name="Mascagni F."/>
            <person name="Usai G."/>
            <person name="Natali L."/>
            <person name="Bassil N."/>
            <person name="Fernandez G.E."/>
            <person name="Lomsadze A."/>
            <person name="Armour M."/>
            <person name="Olukolu B."/>
            <person name="Poorten T."/>
            <person name="Britton C."/>
            <person name="Davik J."/>
            <person name="Ashrafi H."/>
            <person name="Aiden E.L."/>
            <person name="Borodovsky M."/>
            <person name="Worthington M."/>
        </authorList>
    </citation>
    <scope>NUCLEOTIDE SEQUENCE [LARGE SCALE GENOMIC DNA]</scope>
    <source>
        <strain evidence="8">PI 553951</strain>
    </source>
</reference>
<dbReference type="FunFam" id="2.170.150.80:FF:000002">
    <property type="entry name" value="Nac domain-containing protein 86"/>
    <property type="match status" value="1"/>
</dbReference>
<dbReference type="PANTHER" id="PTHR31744:SF210">
    <property type="entry name" value="NAC DOMAIN-CONTAINING PROTEIN 86-LIKE"/>
    <property type="match status" value="1"/>
</dbReference>
<dbReference type="GO" id="GO:0005634">
    <property type="term" value="C:nucleus"/>
    <property type="evidence" value="ECO:0007669"/>
    <property type="project" value="UniProtKB-SubCell"/>
</dbReference>
<keyword evidence="3" id="KW-0238">DNA-binding</keyword>
<keyword evidence="6" id="KW-1133">Transmembrane helix</keyword>
<name>A0AAW1VUK5_RUBAR</name>
<feature type="transmembrane region" description="Helical" evidence="6">
    <location>
        <begin position="571"/>
        <end position="594"/>
    </location>
</feature>
<dbReference type="Proteomes" id="UP001457282">
    <property type="component" value="Unassembled WGS sequence"/>
</dbReference>
<dbReference type="Gene3D" id="2.170.150.80">
    <property type="entry name" value="NAC domain"/>
    <property type="match status" value="1"/>
</dbReference>
<comment type="subcellular location">
    <subcellularLocation>
        <location evidence="1">Nucleus</location>
    </subcellularLocation>
</comment>
<evidence type="ECO:0000256" key="2">
    <source>
        <dbReference type="ARBA" id="ARBA00023015"/>
    </source>
</evidence>